<dbReference type="NCBIfam" id="TIGR01409">
    <property type="entry name" value="TAT_signal_seq"/>
    <property type="match status" value="1"/>
</dbReference>
<evidence type="ECO:0000313" key="9">
    <source>
        <dbReference type="EMBL" id="MBF8179680.1"/>
    </source>
</evidence>
<dbReference type="InterPro" id="IPR034284">
    <property type="entry name" value="CuRO_1_CopA"/>
</dbReference>
<reference evidence="9 10" key="1">
    <citation type="submission" date="2020-11" db="EMBL/GenBank/DDBJ databases">
        <title>WGS of Herminiimonas contaminans strain Marseille-Q4544 isolated from planarians Schmidtea mediterranea.</title>
        <authorList>
            <person name="Kangale L."/>
        </authorList>
    </citation>
    <scope>NUCLEOTIDE SEQUENCE [LARGE SCALE GENOMIC DNA]</scope>
    <source>
        <strain evidence="9 10">Marseille-Q4544</strain>
    </source>
</reference>
<keyword evidence="2" id="KW-0479">Metal-binding</keyword>
<accession>A0ABS0EXU6</accession>
<evidence type="ECO:0000259" key="6">
    <source>
        <dbReference type="Pfam" id="PF00394"/>
    </source>
</evidence>
<dbReference type="InterPro" id="IPR033138">
    <property type="entry name" value="Cu_oxidase_CS"/>
</dbReference>
<dbReference type="InterPro" id="IPR008972">
    <property type="entry name" value="Cupredoxin"/>
</dbReference>
<dbReference type="RefSeq" id="WP_041296971.1">
    <property type="nucleotide sequence ID" value="NZ_JADOEL010000024.1"/>
</dbReference>
<name>A0ABS0EXU6_9BURK</name>
<comment type="subcellular location">
    <subcellularLocation>
        <location evidence="1">Periplasm</location>
    </subcellularLocation>
</comment>
<dbReference type="InterPro" id="IPR006376">
    <property type="entry name" value="Cu-R_CopA"/>
</dbReference>
<dbReference type="Pfam" id="PF07731">
    <property type="entry name" value="Cu-oxidase_2"/>
    <property type="match status" value="1"/>
</dbReference>
<dbReference type="InterPro" id="IPR019546">
    <property type="entry name" value="TAT_signal_bac_arc"/>
</dbReference>
<dbReference type="InterPro" id="IPR006311">
    <property type="entry name" value="TAT_signal"/>
</dbReference>
<dbReference type="Gene3D" id="2.60.40.420">
    <property type="entry name" value="Cupredoxins - blue copper proteins"/>
    <property type="match status" value="3"/>
</dbReference>
<evidence type="ECO:0000256" key="3">
    <source>
        <dbReference type="ARBA" id="ARBA00023002"/>
    </source>
</evidence>
<evidence type="ECO:0000256" key="5">
    <source>
        <dbReference type="SAM" id="MobiDB-lite"/>
    </source>
</evidence>
<dbReference type="InterPro" id="IPR011707">
    <property type="entry name" value="Cu-oxidase-like_N"/>
</dbReference>
<dbReference type="CDD" id="cd13896">
    <property type="entry name" value="CuRO_3_CopA"/>
    <property type="match status" value="1"/>
</dbReference>
<gene>
    <name evidence="9" type="ORF">IXC47_18515</name>
</gene>
<evidence type="ECO:0000313" key="10">
    <source>
        <dbReference type="Proteomes" id="UP000657372"/>
    </source>
</evidence>
<dbReference type="NCBIfam" id="TIGR01480">
    <property type="entry name" value="copper_res_A"/>
    <property type="match status" value="1"/>
</dbReference>
<dbReference type="InterPro" id="IPR001117">
    <property type="entry name" value="Cu-oxidase_2nd"/>
</dbReference>
<feature type="region of interest" description="Disordered" evidence="5">
    <location>
        <begin position="438"/>
        <end position="485"/>
    </location>
</feature>
<proteinExistence type="predicted"/>
<evidence type="ECO:0000259" key="8">
    <source>
        <dbReference type="Pfam" id="PF07732"/>
    </source>
</evidence>
<dbReference type="InterPro" id="IPR002355">
    <property type="entry name" value="Cu_oxidase_Cu_BS"/>
</dbReference>
<organism evidence="9 10">
    <name type="scientific">Herminiimonas contaminans</name>
    <dbReference type="NCBI Taxonomy" id="1111140"/>
    <lineage>
        <taxon>Bacteria</taxon>
        <taxon>Pseudomonadati</taxon>
        <taxon>Pseudomonadota</taxon>
        <taxon>Betaproteobacteria</taxon>
        <taxon>Burkholderiales</taxon>
        <taxon>Oxalobacteraceae</taxon>
        <taxon>Herminiimonas</taxon>
    </lineage>
</organism>
<feature type="domain" description="Plastocyanin-like" evidence="7">
    <location>
        <begin position="510"/>
        <end position="625"/>
    </location>
</feature>
<dbReference type="PANTHER" id="PTHR11709:SF394">
    <property type="entry name" value="FI03373P-RELATED"/>
    <property type="match status" value="1"/>
</dbReference>
<feature type="domain" description="Plastocyanin-like" evidence="8">
    <location>
        <begin position="59"/>
        <end position="169"/>
    </location>
</feature>
<keyword evidence="10" id="KW-1185">Reference proteome</keyword>
<dbReference type="EMBL" id="JADOEL010000024">
    <property type="protein sequence ID" value="MBF8179680.1"/>
    <property type="molecule type" value="Genomic_DNA"/>
</dbReference>
<protein>
    <submittedName>
        <fullName evidence="9">Copper resistance system multicopper oxidase</fullName>
    </submittedName>
</protein>
<dbReference type="CDD" id="cd13848">
    <property type="entry name" value="CuRO_1_CopA"/>
    <property type="match status" value="1"/>
</dbReference>
<keyword evidence="3" id="KW-0560">Oxidoreductase</keyword>
<dbReference type="PROSITE" id="PS00079">
    <property type="entry name" value="MULTICOPPER_OXIDASE1"/>
    <property type="match status" value="2"/>
</dbReference>
<dbReference type="Proteomes" id="UP000657372">
    <property type="component" value="Unassembled WGS sequence"/>
</dbReference>
<dbReference type="InterPro" id="IPR034279">
    <property type="entry name" value="CuRO_3_CopA"/>
</dbReference>
<dbReference type="Pfam" id="PF07732">
    <property type="entry name" value="Cu-oxidase_3"/>
    <property type="match status" value="1"/>
</dbReference>
<dbReference type="InterPro" id="IPR011706">
    <property type="entry name" value="Cu-oxidase_C"/>
</dbReference>
<dbReference type="SUPFAM" id="SSF49503">
    <property type="entry name" value="Cupredoxins"/>
    <property type="match status" value="3"/>
</dbReference>
<dbReference type="InterPro" id="IPR045087">
    <property type="entry name" value="Cu-oxidase_fam"/>
</dbReference>
<sequence>MSARSTMSVSRRRFVKGLAAGGVLLGVSTPLRHVLAQDVIASGTAAPVLKGTQFDLVVAESPVNFTGKPAIATTINGTLPAPTLRWKEGETVTIRVTNRLAVSTSIHWHGIILPFQMDGVPGISFNGIAPGETFTYRFKVQQSGTYWYHSHSGFQEQTGMFGAIIIDPAEGKDIAADREHVLLLSDWMDDDPMTVLGRLKKQGDYYNYGQLTAGEFFSDVSKDGWKAALSKRKMWNEMRMNPTDMGDLSAAVLTFLTNGITPAGNWTGLFQKGEKIRLRCINGSGNTFYDVRIPGLKLKVVQVDGVNIEPISVDEFRFGPGETCDVVVEPKDDVYTIFSQTMDRTGYALGTLAVKSGLRAPVPAIDKLEWLSMEDMMGDMSNMAGMDHGAMNMGGMSMDNMDMSGMSSMEGDSMAQMPNMAGMDHSAMGMQHGGMAMDHSQHAANSDPLKIPSKKPRHASTEYGASTDNRIDSPRTSLSDPGVGLRNNGRRVLTLADMHTIGGPLDPRGPGREIELHLTGNMERYTWSFDGLEFGKSSPVHFKYGERVRVILQNDTMMTHPMHLHGVWSELETPEGEFLARRHTIPVQPAQRISFLVTADALGRWAWHCHLMMHMDAGMFREVIIA</sequence>
<keyword evidence="4" id="KW-0186">Copper</keyword>
<dbReference type="Pfam" id="PF00394">
    <property type="entry name" value="Cu-oxidase"/>
    <property type="match status" value="1"/>
</dbReference>
<feature type="domain" description="Plastocyanin-like" evidence="6">
    <location>
        <begin position="180"/>
        <end position="352"/>
    </location>
</feature>
<evidence type="ECO:0000256" key="4">
    <source>
        <dbReference type="ARBA" id="ARBA00023008"/>
    </source>
</evidence>
<evidence type="ECO:0000259" key="7">
    <source>
        <dbReference type="Pfam" id="PF07731"/>
    </source>
</evidence>
<dbReference type="PROSITE" id="PS00080">
    <property type="entry name" value="MULTICOPPER_OXIDASE2"/>
    <property type="match status" value="1"/>
</dbReference>
<feature type="compositionally biased region" description="Polar residues" evidence="5">
    <location>
        <begin position="463"/>
        <end position="479"/>
    </location>
</feature>
<evidence type="ECO:0000256" key="1">
    <source>
        <dbReference type="ARBA" id="ARBA00004418"/>
    </source>
</evidence>
<dbReference type="PROSITE" id="PS51318">
    <property type="entry name" value="TAT"/>
    <property type="match status" value="1"/>
</dbReference>
<evidence type="ECO:0000256" key="2">
    <source>
        <dbReference type="ARBA" id="ARBA00022723"/>
    </source>
</evidence>
<comment type="caution">
    <text evidence="9">The sequence shown here is derived from an EMBL/GenBank/DDBJ whole genome shotgun (WGS) entry which is preliminary data.</text>
</comment>
<dbReference type="PANTHER" id="PTHR11709">
    <property type="entry name" value="MULTI-COPPER OXIDASE"/>
    <property type="match status" value="1"/>
</dbReference>